<dbReference type="InterPro" id="IPR015414">
    <property type="entry name" value="TMEM64"/>
</dbReference>
<feature type="transmembrane region" description="Helical" evidence="6">
    <location>
        <begin position="176"/>
        <end position="198"/>
    </location>
</feature>
<evidence type="ECO:0000313" key="9">
    <source>
        <dbReference type="Proteomes" id="UP000307999"/>
    </source>
</evidence>
<feature type="domain" description="VTT" evidence="7">
    <location>
        <begin position="80"/>
        <end position="196"/>
    </location>
</feature>
<protein>
    <recommendedName>
        <fullName evidence="6">TVP38/TMEM64 family membrane protein</fullName>
    </recommendedName>
</protein>
<comment type="subcellular location">
    <subcellularLocation>
        <location evidence="1 6">Cell membrane</location>
        <topology evidence="1 6">Multi-pass membrane protein</topology>
    </subcellularLocation>
</comment>
<evidence type="ECO:0000313" key="8">
    <source>
        <dbReference type="EMBL" id="TKB46615.1"/>
    </source>
</evidence>
<keyword evidence="4 6" id="KW-1133">Transmembrane helix</keyword>
<evidence type="ECO:0000259" key="7">
    <source>
        <dbReference type="Pfam" id="PF09335"/>
    </source>
</evidence>
<name>A0A4V5NXL4_9GAMM</name>
<gene>
    <name evidence="8" type="ORF">E8M12_03410</name>
</gene>
<comment type="caution">
    <text evidence="8">The sequence shown here is derived from an EMBL/GenBank/DDBJ whole genome shotgun (WGS) entry which is preliminary data.</text>
</comment>
<feature type="transmembrane region" description="Helical" evidence="6">
    <location>
        <begin position="20"/>
        <end position="44"/>
    </location>
</feature>
<evidence type="ECO:0000256" key="2">
    <source>
        <dbReference type="ARBA" id="ARBA00022475"/>
    </source>
</evidence>
<evidence type="ECO:0000256" key="1">
    <source>
        <dbReference type="ARBA" id="ARBA00004651"/>
    </source>
</evidence>
<keyword evidence="9" id="KW-1185">Reference proteome</keyword>
<evidence type="ECO:0000256" key="4">
    <source>
        <dbReference type="ARBA" id="ARBA00022989"/>
    </source>
</evidence>
<comment type="similarity">
    <text evidence="6">Belongs to the TVP38/TMEM64 family.</text>
</comment>
<dbReference type="PANTHER" id="PTHR12677">
    <property type="entry name" value="GOLGI APPARATUS MEMBRANE PROTEIN TVP38-RELATED"/>
    <property type="match status" value="1"/>
</dbReference>
<dbReference type="Proteomes" id="UP000307999">
    <property type="component" value="Unassembled WGS sequence"/>
</dbReference>
<dbReference type="PANTHER" id="PTHR12677:SF59">
    <property type="entry name" value="GOLGI APPARATUS MEMBRANE PROTEIN TVP38-RELATED"/>
    <property type="match status" value="1"/>
</dbReference>
<feature type="transmembrane region" description="Helical" evidence="6">
    <location>
        <begin position="92"/>
        <end position="117"/>
    </location>
</feature>
<dbReference type="EMBL" id="SWDB01000007">
    <property type="protein sequence ID" value="TKB46615.1"/>
    <property type="molecule type" value="Genomic_DNA"/>
</dbReference>
<dbReference type="RefSeq" id="WP_136734682.1">
    <property type="nucleotide sequence ID" value="NZ_SWDB01000007.1"/>
</dbReference>
<dbReference type="GO" id="GO:0005886">
    <property type="term" value="C:plasma membrane"/>
    <property type="evidence" value="ECO:0007669"/>
    <property type="project" value="UniProtKB-SubCell"/>
</dbReference>
<evidence type="ECO:0000256" key="6">
    <source>
        <dbReference type="RuleBase" id="RU366058"/>
    </source>
</evidence>
<accession>A0A4V5NXL4</accession>
<feature type="transmembrane region" description="Helical" evidence="6">
    <location>
        <begin position="149"/>
        <end position="169"/>
    </location>
</feature>
<proteinExistence type="inferred from homology"/>
<dbReference type="InterPro" id="IPR032816">
    <property type="entry name" value="VTT_dom"/>
</dbReference>
<sequence>MFRQFLTRINIEHCWHSHRLTITLVLGFLLLGIIITAAIHFSGLSQYFNLQTLNEFAHRFEQNLTLYFLVFMTLGTAIGLPRQICAFSGGYLFGSGMGILLASTAAITGCLLTVLVARYGLHYLMLPRFQPQVSKIHDLLKHRTFSKTLMVRFIPAGNNFLFNLCAGVARVPLRPYLAGSYLGFLPQMSIFALMGSGIKVQSSTQISVSVLLAVISVIIAWSLRKR</sequence>
<dbReference type="AlphaFoldDB" id="A0A4V5NXL4"/>
<feature type="transmembrane region" description="Helical" evidence="6">
    <location>
        <begin position="204"/>
        <end position="223"/>
    </location>
</feature>
<organism evidence="8 9">
    <name type="scientific">Thalassotalea mangrovi</name>
    <dbReference type="NCBI Taxonomy" id="2572245"/>
    <lineage>
        <taxon>Bacteria</taxon>
        <taxon>Pseudomonadati</taxon>
        <taxon>Pseudomonadota</taxon>
        <taxon>Gammaproteobacteria</taxon>
        <taxon>Alteromonadales</taxon>
        <taxon>Colwelliaceae</taxon>
        <taxon>Thalassotalea</taxon>
    </lineage>
</organism>
<evidence type="ECO:0000256" key="5">
    <source>
        <dbReference type="ARBA" id="ARBA00023136"/>
    </source>
</evidence>
<keyword evidence="3 6" id="KW-0812">Transmembrane</keyword>
<dbReference type="Pfam" id="PF09335">
    <property type="entry name" value="VTT_dom"/>
    <property type="match status" value="1"/>
</dbReference>
<reference evidence="8 9" key="1">
    <citation type="submission" date="2019-04" db="EMBL/GenBank/DDBJ databases">
        <title>Thalassotalea guangxiensis sp. nov., isolated from sediment of the coastal wetland.</title>
        <authorList>
            <person name="Zheng S."/>
            <person name="Zhang D."/>
        </authorList>
    </citation>
    <scope>NUCLEOTIDE SEQUENCE [LARGE SCALE GENOMIC DNA]</scope>
    <source>
        <strain evidence="8 9">ZS-4</strain>
    </source>
</reference>
<dbReference type="OrthoDB" id="7348996at2"/>
<keyword evidence="5 6" id="KW-0472">Membrane</keyword>
<feature type="transmembrane region" description="Helical" evidence="6">
    <location>
        <begin position="64"/>
        <end position="80"/>
    </location>
</feature>
<keyword evidence="2 6" id="KW-1003">Cell membrane</keyword>
<evidence type="ECO:0000256" key="3">
    <source>
        <dbReference type="ARBA" id="ARBA00022692"/>
    </source>
</evidence>